<feature type="region of interest" description="Disordered" evidence="1">
    <location>
        <begin position="1"/>
        <end position="37"/>
    </location>
</feature>
<proteinExistence type="predicted"/>
<protein>
    <submittedName>
        <fullName evidence="2">Uncharacterized protein</fullName>
    </submittedName>
</protein>
<dbReference type="AlphaFoldDB" id="A0A4Y2PZ25"/>
<reference evidence="2 3" key="1">
    <citation type="journal article" date="2019" name="Sci. Rep.">
        <title>Orb-weaving spider Araneus ventricosus genome elucidates the spidroin gene catalogue.</title>
        <authorList>
            <person name="Kono N."/>
            <person name="Nakamura H."/>
            <person name="Ohtoshi R."/>
            <person name="Moran D.A.P."/>
            <person name="Shinohara A."/>
            <person name="Yoshida Y."/>
            <person name="Fujiwara M."/>
            <person name="Mori M."/>
            <person name="Tomita M."/>
            <person name="Arakawa K."/>
        </authorList>
    </citation>
    <scope>NUCLEOTIDE SEQUENCE [LARGE SCALE GENOMIC DNA]</scope>
</reference>
<sequence>MVEQGIGRPGNRLQVGGGLRTNSGGQSGVRPVSSRVRPHHCTWVGTPDAPKRAGFGSSVGFPRTATSPSCRFAGQAGGLLGVFWA</sequence>
<name>A0A4Y2PZ25_ARAVE</name>
<accession>A0A4Y2PZ25</accession>
<evidence type="ECO:0000313" key="3">
    <source>
        <dbReference type="Proteomes" id="UP000499080"/>
    </source>
</evidence>
<keyword evidence="3" id="KW-1185">Reference proteome</keyword>
<dbReference type="EMBL" id="BGPR01012534">
    <property type="protein sequence ID" value="GBN56499.1"/>
    <property type="molecule type" value="Genomic_DNA"/>
</dbReference>
<evidence type="ECO:0000313" key="2">
    <source>
        <dbReference type="EMBL" id="GBN56499.1"/>
    </source>
</evidence>
<organism evidence="2 3">
    <name type="scientific">Araneus ventricosus</name>
    <name type="common">Orbweaver spider</name>
    <name type="synonym">Epeira ventricosa</name>
    <dbReference type="NCBI Taxonomy" id="182803"/>
    <lineage>
        <taxon>Eukaryota</taxon>
        <taxon>Metazoa</taxon>
        <taxon>Ecdysozoa</taxon>
        <taxon>Arthropoda</taxon>
        <taxon>Chelicerata</taxon>
        <taxon>Arachnida</taxon>
        <taxon>Araneae</taxon>
        <taxon>Araneomorphae</taxon>
        <taxon>Entelegynae</taxon>
        <taxon>Araneoidea</taxon>
        <taxon>Araneidae</taxon>
        <taxon>Araneus</taxon>
    </lineage>
</organism>
<gene>
    <name evidence="2" type="ORF">AVEN_119351_1</name>
</gene>
<comment type="caution">
    <text evidence="2">The sequence shown here is derived from an EMBL/GenBank/DDBJ whole genome shotgun (WGS) entry which is preliminary data.</text>
</comment>
<dbReference type="Proteomes" id="UP000499080">
    <property type="component" value="Unassembled WGS sequence"/>
</dbReference>
<evidence type="ECO:0000256" key="1">
    <source>
        <dbReference type="SAM" id="MobiDB-lite"/>
    </source>
</evidence>